<gene>
    <name evidence="5" type="ORF">NE237_030357</name>
</gene>
<evidence type="ECO:0000256" key="1">
    <source>
        <dbReference type="SAM" id="MobiDB-lite"/>
    </source>
</evidence>
<evidence type="ECO:0000256" key="2">
    <source>
        <dbReference type="SAM" id="Phobius"/>
    </source>
</evidence>
<dbReference type="InterPro" id="IPR013666">
    <property type="entry name" value="PH_pln"/>
</dbReference>
<dbReference type="GO" id="GO:0010305">
    <property type="term" value="P:leaf vascular tissue pattern formation"/>
    <property type="evidence" value="ECO:0007669"/>
    <property type="project" value="TreeGrafter"/>
</dbReference>
<evidence type="ECO:0000259" key="4">
    <source>
        <dbReference type="Pfam" id="PF08458"/>
    </source>
</evidence>
<dbReference type="AlphaFoldDB" id="A0A9Q0JWW8"/>
<name>A0A9Q0JWW8_9MAGN</name>
<proteinExistence type="predicted"/>
<evidence type="ECO:0000313" key="5">
    <source>
        <dbReference type="EMBL" id="KAJ4953525.1"/>
    </source>
</evidence>
<dbReference type="PANTHER" id="PTHR31351:SF30">
    <property type="entry name" value="VAN3-BINDING PROTEIN-LIKE"/>
    <property type="match status" value="1"/>
</dbReference>
<dbReference type="OrthoDB" id="684573at2759"/>
<accession>A0A9Q0JWW8</accession>
<feature type="compositionally biased region" description="Polar residues" evidence="1">
    <location>
        <begin position="157"/>
        <end position="166"/>
    </location>
</feature>
<dbReference type="Proteomes" id="UP001141806">
    <property type="component" value="Unassembled WGS sequence"/>
</dbReference>
<feature type="domain" description="VAN3-binding protein-like auxin canalisation" evidence="3">
    <location>
        <begin position="104"/>
        <end position="337"/>
    </location>
</feature>
<feature type="compositionally biased region" description="Basic and acidic residues" evidence="1">
    <location>
        <begin position="138"/>
        <end position="156"/>
    </location>
</feature>
<reference evidence="5" key="1">
    <citation type="journal article" date="2023" name="Plant J.">
        <title>The genome of the king protea, Protea cynaroides.</title>
        <authorList>
            <person name="Chang J."/>
            <person name="Duong T.A."/>
            <person name="Schoeman C."/>
            <person name="Ma X."/>
            <person name="Roodt D."/>
            <person name="Barker N."/>
            <person name="Li Z."/>
            <person name="Van de Peer Y."/>
            <person name="Mizrachi E."/>
        </authorList>
    </citation>
    <scope>NUCLEOTIDE SEQUENCE</scope>
    <source>
        <tissue evidence="5">Young leaves</tissue>
    </source>
</reference>
<protein>
    <recommendedName>
        <fullName evidence="7">PH domain-containing protein</fullName>
    </recommendedName>
</protein>
<dbReference type="InterPro" id="IPR040269">
    <property type="entry name" value="VAB"/>
</dbReference>
<dbReference type="Pfam" id="PF05703">
    <property type="entry name" value="Auxin_canalis"/>
    <property type="match status" value="1"/>
</dbReference>
<sequence>MIEVLVCRSTIVIQGGLVFKLLDVGYINMKIQGCPGYTERIMPSTILMEESPESKLGRVSFARQHRLSSYTSGRHEKMDPYKALEHLNKKKPSSSSSNHSLEVPKSPHEAMEFLSRSWSPSASDFFQIFSSDSLSLPPHDENGDEIEKQNHDEKTEITGTKRASAQRNKETIKGVENIWKWLAGGRTLFWVLQRHKSLKNNWMNMRYTKGWFRGQSILPSFIKGRKDKKTEEIRLETAKVHAALSVARLAAAVAGFAAKSGFELEDINGMATHENGSWNQGMAVVFASAAALVATVCAEAAESAGAHRAHVAAAVNSGLAITASSDMITLTATAATCNLDVALIVFIVFAETEYPIALVIFVAIQMLNVALIKYSAGYLIALVIFVAIQMLTVALVKYSGDIKLRMFSIYLKHNSLLLRSGKKYLGGFLTSSKEYKIMNVIKETKEAPGFHPIRLVTNVGKIVLLFEDEKQCNIWKSTISRLLQNQSSFSTTDAATQGDT</sequence>
<keyword evidence="2" id="KW-0472">Membrane</keyword>
<comment type="caution">
    <text evidence="5">The sequence shown here is derived from an EMBL/GenBank/DDBJ whole genome shotgun (WGS) entry which is preliminary data.</text>
</comment>
<dbReference type="InterPro" id="IPR008546">
    <property type="entry name" value="VAN3-bd-like_auxin_canal"/>
</dbReference>
<keyword evidence="2" id="KW-1133">Transmembrane helix</keyword>
<keyword evidence="2" id="KW-0812">Transmembrane</keyword>
<dbReference type="EMBL" id="JAMYWD010000012">
    <property type="protein sequence ID" value="KAJ4953525.1"/>
    <property type="molecule type" value="Genomic_DNA"/>
</dbReference>
<dbReference type="Pfam" id="PF08458">
    <property type="entry name" value="PH_2"/>
    <property type="match status" value="1"/>
</dbReference>
<keyword evidence="6" id="KW-1185">Reference proteome</keyword>
<feature type="region of interest" description="Disordered" evidence="1">
    <location>
        <begin position="137"/>
        <end position="168"/>
    </location>
</feature>
<feature type="domain" description="Pleckstrin-like plant" evidence="4">
    <location>
        <begin position="399"/>
        <end position="485"/>
    </location>
</feature>
<evidence type="ECO:0000313" key="6">
    <source>
        <dbReference type="Proteomes" id="UP001141806"/>
    </source>
</evidence>
<dbReference type="PANTHER" id="PTHR31351">
    <property type="entry name" value="EXPRESSED PROTEIN"/>
    <property type="match status" value="1"/>
</dbReference>
<organism evidence="5 6">
    <name type="scientific">Protea cynaroides</name>
    <dbReference type="NCBI Taxonomy" id="273540"/>
    <lineage>
        <taxon>Eukaryota</taxon>
        <taxon>Viridiplantae</taxon>
        <taxon>Streptophyta</taxon>
        <taxon>Embryophyta</taxon>
        <taxon>Tracheophyta</taxon>
        <taxon>Spermatophyta</taxon>
        <taxon>Magnoliopsida</taxon>
        <taxon>Proteales</taxon>
        <taxon>Proteaceae</taxon>
        <taxon>Protea</taxon>
    </lineage>
</organism>
<evidence type="ECO:0008006" key="7">
    <source>
        <dbReference type="Google" id="ProtNLM"/>
    </source>
</evidence>
<feature type="transmembrane region" description="Helical" evidence="2">
    <location>
        <begin position="378"/>
        <end position="396"/>
    </location>
</feature>
<evidence type="ECO:0000259" key="3">
    <source>
        <dbReference type="Pfam" id="PF05703"/>
    </source>
</evidence>
<dbReference type="GO" id="GO:0009734">
    <property type="term" value="P:auxin-activated signaling pathway"/>
    <property type="evidence" value="ECO:0007669"/>
    <property type="project" value="TreeGrafter"/>
</dbReference>
<dbReference type="GO" id="GO:0010087">
    <property type="term" value="P:phloem or xylem histogenesis"/>
    <property type="evidence" value="ECO:0007669"/>
    <property type="project" value="TreeGrafter"/>
</dbReference>